<name>A0A437MI43_9SPHI</name>
<dbReference type="RefSeq" id="WP_127708054.1">
    <property type="nucleotide sequence ID" value="NZ_SACK01000012.1"/>
</dbReference>
<comment type="caution">
    <text evidence="1">The sequence shown here is derived from an EMBL/GenBank/DDBJ whole genome shotgun (WGS) entry which is preliminary data.</text>
</comment>
<accession>A0A437MI43</accession>
<organism evidence="1 2">
    <name type="scientific">Mucilaginibacter limnophilus</name>
    <dbReference type="NCBI Taxonomy" id="1932778"/>
    <lineage>
        <taxon>Bacteria</taxon>
        <taxon>Pseudomonadati</taxon>
        <taxon>Bacteroidota</taxon>
        <taxon>Sphingobacteriia</taxon>
        <taxon>Sphingobacteriales</taxon>
        <taxon>Sphingobacteriaceae</taxon>
        <taxon>Mucilaginibacter</taxon>
    </lineage>
</organism>
<dbReference type="AlphaFoldDB" id="A0A437MI43"/>
<evidence type="ECO:0000313" key="1">
    <source>
        <dbReference type="EMBL" id="RVT97311.1"/>
    </source>
</evidence>
<dbReference type="EMBL" id="SACK01000012">
    <property type="protein sequence ID" value="RVT97311.1"/>
    <property type="molecule type" value="Genomic_DNA"/>
</dbReference>
<dbReference type="Proteomes" id="UP000282759">
    <property type="component" value="Unassembled WGS sequence"/>
</dbReference>
<proteinExistence type="predicted"/>
<protein>
    <submittedName>
        <fullName evidence="1">Uncharacterized protein</fullName>
    </submittedName>
</protein>
<evidence type="ECO:0000313" key="2">
    <source>
        <dbReference type="Proteomes" id="UP000282759"/>
    </source>
</evidence>
<reference evidence="1 2" key="1">
    <citation type="submission" date="2019-01" db="EMBL/GenBank/DDBJ databases">
        <authorList>
            <person name="Chen W.-M."/>
        </authorList>
    </citation>
    <scope>NUCLEOTIDE SEQUENCE [LARGE SCALE GENOMIC DNA]</scope>
    <source>
        <strain evidence="1 2">YBJ-36</strain>
    </source>
</reference>
<gene>
    <name evidence="1" type="ORF">EOD41_19300</name>
</gene>
<keyword evidence="2" id="KW-1185">Reference proteome</keyword>
<sequence length="143" mass="16542">MVKFIEGEFSNHGNVSQLIIRYPGKNVVEVKSITGGDEKHRYSHARRIIYMENRDKIVKGLLNWFKQRMYGLQKTGSKKSVDAARLKVWIGSHRHCAYTDLCRTINQNRAHIEALVPDRSSDHYEIFVNNILPLLEECALMGK</sequence>